<keyword evidence="2" id="KW-1185">Reference proteome</keyword>
<sequence>MIKPFKPIGPPPFIDPIEGEWCRAFNIEENRALDDNKAKLDVLRQRDKKRTEEKIDSLYDELQRKIDPDYKRPPSASDIDNIFEAAQRIIKSWNW</sequence>
<organism evidence="1 2">
    <name type="scientific">Pseudomonas shahriarae</name>
    <dbReference type="NCBI Taxonomy" id="2745512"/>
    <lineage>
        <taxon>Bacteria</taxon>
        <taxon>Pseudomonadati</taxon>
        <taxon>Pseudomonadota</taxon>
        <taxon>Gammaproteobacteria</taxon>
        <taxon>Pseudomonadales</taxon>
        <taxon>Pseudomonadaceae</taxon>
        <taxon>Pseudomonas</taxon>
    </lineage>
</organism>
<dbReference type="EMBL" id="JAMDHA010000016">
    <property type="protein sequence ID" value="MDD1008508.1"/>
    <property type="molecule type" value="Genomic_DNA"/>
</dbReference>
<protein>
    <submittedName>
        <fullName evidence="1">Uncharacterized protein</fullName>
    </submittedName>
</protein>
<dbReference type="AlphaFoldDB" id="A0A9X4HCT9"/>
<evidence type="ECO:0000313" key="2">
    <source>
        <dbReference type="Proteomes" id="UP001148185"/>
    </source>
</evidence>
<dbReference type="Proteomes" id="UP001148185">
    <property type="component" value="Unassembled WGS sequence"/>
</dbReference>
<evidence type="ECO:0000313" key="1">
    <source>
        <dbReference type="EMBL" id="MDD1008508.1"/>
    </source>
</evidence>
<name>A0A9X4HCT9_9PSED</name>
<comment type="caution">
    <text evidence="1">The sequence shown here is derived from an EMBL/GenBank/DDBJ whole genome shotgun (WGS) entry which is preliminary data.</text>
</comment>
<accession>A0A9X4HCT9</accession>
<reference evidence="1 2" key="1">
    <citation type="submission" date="2022-05" db="EMBL/GenBank/DDBJ databases">
        <title>Novel Pseudomonas spp. Isolated from a Rainbow Trout Aquaculture Facility.</title>
        <authorList>
            <person name="Testerman T."/>
            <person name="Graf J."/>
        </authorList>
    </citation>
    <scope>NUCLEOTIDE SEQUENCE [LARGE SCALE GENOMIC DNA]</scope>
    <source>
        <strain evidence="1 2">ID1042</strain>
    </source>
</reference>
<dbReference type="RefSeq" id="WP_210623046.1">
    <property type="nucleotide sequence ID" value="NZ_JAMDHA010000016.1"/>
</dbReference>
<gene>
    <name evidence="1" type="ORF">M5G27_13630</name>
</gene>
<proteinExistence type="predicted"/>